<keyword evidence="3" id="KW-1185">Reference proteome</keyword>
<accession>A0ABR1IIR5</accession>
<feature type="compositionally biased region" description="Low complexity" evidence="1">
    <location>
        <begin position="38"/>
        <end position="65"/>
    </location>
</feature>
<name>A0ABR1IIR5_9AGAR</name>
<protein>
    <submittedName>
        <fullName evidence="2">Uncharacterized protein</fullName>
    </submittedName>
</protein>
<comment type="caution">
    <text evidence="2">The sequence shown here is derived from an EMBL/GenBank/DDBJ whole genome shotgun (WGS) entry which is preliminary data.</text>
</comment>
<dbReference type="Proteomes" id="UP001498398">
    <property type="component" value="Unassembled WGS sequence"/>
</dbReference>
<evidence type="ECO:0000256" key="1">
    <source>
        <dbReference type="SAM" id="MobiDB-lite"/>
    </source>
</evidence>
<organism evidence="2 3">
    <name type="scientific">Marasmiellus scandens</name>
    <dbReference type="NCBI Taxonomy" id="2682957"/>
    <lineage>
        <taxon>Eukaryota</taxon>
        <taxon>Fungi</taxon>
        <taxon>Dikarya</taxon>
        <taxon>Basidiomycota</taxon>
        <taxon>Agaricomycotina</taxon>
        <taxon>Agaricomycetes</taxon>
        <taxon>Agaricomycetidae</taxon>
        <taxon>Agaricales</taxon>
        <taxon>Marasmiineae</taxon>
        <taxon>Omphalotaceae</taxon>
        <taxon>Marasmiellus</taxon>
    </lineage>
</organism>
<feature type="compositionally biased region" description="Polar residues" evidence="1">
    <location>
        <begin position="73"/>
        <end position="93"/>
    </location>
</feature>
<sequence length="131" mass="14685">MPDVFIEMKTRRSLKRVTKATTRRMQMYILSLQSLSSQVGLPDTQPQRQQPPNRPTNSPAAAAPTSRERPRSSDQLPTQKPLSPSNLPRSSQGQLHPPLQIILIFVLLSIIPVHQTINLCTLAMVPSTRQK</sequence>
<evidence type="ECO:0000313" key="3">
    <source>
        <dbReference type="Proteomes" id="UP001498398"/>
    </source>
</evidence>
<gene>
    <name evidence="2" type="ORF">VKT23_020581</name>
</gene>
<proteinExistence type="predicted"/>
<feature type="region of interest" description="Disordered" evidence="1">
    <location>
        <begin position="38"/>
        <end position="93"/>
    </location>
</feature>
<reference evidence="2 3" key="1">
    <citation type="submission" date="2024-01" db="EMBL/GenBank/DDBJ databases">
        <title>A draft genome for the cacao thread blight pathogen Marasmiellus scandens.</title>
        <authorList>
            <person name="Baruah I.K."/>
            <person name="Leung J."/>
            <person name="Bukari Y."/>
            <person name="Amoako-Attah I."/>
            <person name="Meinhardt L.W."/>
            <person name="Bailey B.A."/>
            <person name="Cohen S.P."/>
        </authorList>
    </citation>
    <scope>NUCLEOTIDE SEQUENCE [LARGE SCALE GENOMIC DNA]</scope>
    <source>
        <strain evidence="2 3">GH-19</strain>
    </source>
</reference>
<dbReference type="EMBL" id="JBANRG010000141">
    <property type="protein sequence ID" value="KAK7433754.1"/>
    <property type="molecule type" value="Genomic_DNA"/>
</dbReference>
<evidence type="ECO:0000313" key="2">
    <source>
        <dbReference type="EMBL" id="KAK7433754.1"/>
    </source>
</evidence>